<protein>
    <submittedName>
        <fullName evidence="1">DUF1249 domain-containing protein</fullName>
    </submittedName>
</protein>
<dbReference type="PANTHER" id="PTHR38774">
    <property type="entry name" value="CYTOPLASMIC PROTEIN-RELATED"/>
    <property type="match status" value="1"/>
</dbReference>
<proteinExistence type="predicted"/>
<dbReference type="Pfam" id="PF06853">
    <property type="entry name" value="DUF1249"/>
    <property type="match status" value="1"/>
</dbReference>
<dbReference type="EMBL" id="BAABWH010000002">
    <property type="protein sequence ID" value="GAA6144845.1"/>
    <property type="molecule type" value="Genomic_DNA"/>
</dbReference>
<gene>
    <name evidence="1" type="ORF">NBRC116585_09620</name>
</gene>
<organism evidence="1 2">
    <name type="scientific">Thalassolituus maritimus</name>
    <dbReference type="NCBI Taxonomy" id="484498"/>
    <lineage>
        <taxon>Bacteria</taxon>
        <taxon>Pseudomonadati</taxon>
        <taxon>Pseudomonadota</taxon>
        <taxon>Gammaproteobacteria</taxon>
        <taxon>Oceanospirillales</taxon>
        <taxon>Oceanospirillaceae</taxon>
        <taxon>Thalassolituus</taxon>
    </lineage>
</organism>
<name>A0ABP9ZXH0_9GAMM</name>
<dbReference type="RefSeq" id="WP_353293785.1">
    <property type="nucleotide sequence ID" value="NZ_BAABWH010000002.1"/>
</dbReference>
<comment type="caution">
    <text evidence="1">The sequence shown here is derived from an EMBL/GenBank/DDBJ whole genome shotgun (WGS) entry which is preliminary data.</text>
</comment>
<evidence type="ECO:0000313" key="1">
    <source>
        <dbReference type="EMBL" id="GAA6144845.1"/>
    </source>
</evidence>
<dbReference type="InterPro" id="IPR009659">
    <property type="entry name" value="DUF1249"/>
</dbReference>
<dbReference type="Proteomes" id="UP001481413">
    <property type="component" value="Unassembled WGS sequence"/>
</dbReference>
<evidence type="ECO:0000313" key="2">
    <source>
        <dbReference type="Proteomes" id="UP001481413"/>
    </source>
</evidence>
<dbReference type="PANTHER" id="PTHR38774:SF1">
    <property type="entry name" value="CYTOPLASMIC PROTEIN"/>
    <property type="match status" value="1"/>
</dbReference>
<sequence length="163" mass="18783">MRRQRYVPDLQEMASVAESNYLRFLRLLPDADEGGERVFAITGKTSSEAGANGDQSASQSARVRIRIDEVQPYTTMLTVQQEGLSPEWVTPPSMSVRLYHDASMAEVMSYQNQHRFEGRYQYPNPQMRLPDEKIQLNKFLADWLDHCLQHGHVEQPFSFSPTF</sequence>
<accession>A0ABP9ZXH0</accession>
<keyword evidence="2" id="KW-1185">Reference proteome</keyword>
<reference evidence="1 2" key="1">
    <citation type="submission" date="2024-04" db="EMBL/GenBank/DDBJ databases">
        <title>Draft genome sequence of Thalassolituus maritimus NBRC 116585.</title>
        <authorList>
            <person name="Miyakawa T."/>
            <person name="Kusuya Y."/>
            <person name="Miura T."/>
        </authorList>
    </citation>
    <scope>NUCLEOTIDE SEQUENCE [LARGE SCALE GENOMIC DNA]</scope>
    <source>
        <strain evidence="1 2">5NW40-0001</strain>
    </source>
</reference>